<dbReference type="InterPro" id="IPR036680">
    <property type="entry name" value="SPOR-like_sf"/>
</dbReference>
<keyword evidence="4" id="KW-1185">Reference proteome</keyword>
<sequence length="879" mass="89505">MSKDPDDLAQPYTRGPDSGRSSEDLPIEDPLLELARIVHQNTQTGGSVASGRVGSTDYFAGLSDFDTETNPAPSAQHPEPLPVEQAEPEAGTLAATADPVTHPQIDPYDDRAQAYPDPHAGAGWSEQGGYPAVPPMAAVEPAYREPAAPRAPEGQRDGFEGSYGAHRPGTDPVSGSLPVQPTLDAPSPSFDRSVSLDLEANLTAELEDELAGALRQSFTPHGRIGDPAHGSPVQPVAPSDPFYTSQPAETAPAQTAVSPEERTDPLEVLARMAGPRHGEPAGAPAPRVEPGPGAYDAGPAEPEAAFDQAPRGGGEATGTPLRTPDGWRGTQGMDEASSDLPADTPSDDLSSGFDSLFADLERDLGAQVRNAPQFQAEPRLGAQEETAVASERSDQGGFSRPSAPAVSSIAAPAAAVEAPTISVGLNQPAYGAPMQSGAPAGRVAGNPIGSQPPMDNGTADDIDNMTWPAAAASLPRSDEDEMPPPPGGYDLEEVARAMQESDPSLSGSGVLPQHSREERAAAEPIEAKSRKGLYAAAAIIGVAVLGAGAFALYDGDAVSVPSGAPPIIAGIQEPLKVFPESTEPAADPSTAKLIYDRVGGADGGDGGQLVVPETPDVANLPPAPAVVDGPGAQAPGVPRRVRTLVVRPDGTIISDGDSDSPAGTRTVSTVPVTAAPSEPVPTPSETASAEITTQTPAVPAVSAPVPATPDIGQPAATAPVDTAQPQVSLPDVAAVQPRRKPEPPVQIARAPAVTAPAAPAVTAPPAANGPLNLTNPAAAPAQSAAAAPAPSLGGTIPSGTYIVQVTSQRSEQAAQSAYNSLQQRFPSVLGSRSAVIVRADLADRGTFYRARIPTGSRAEAISLCENLKAAGGDCFVRQN</sequence>
<feature type="region of interest" description="Disordered" evidence="1">
    <location>
        <begin position="436"/>
        <end position="463"/>
    </location>
</feature>
<evidence type="ECO:0000259" key="2">
    <source>
        <dbReference type="PROSITE" id="PS51724"/>
    </source>
</evidence>
<dbReference type="GO" id="GO:0042834">
    <property type="term" value="F:peptidoglycan binding"/>
    <property type="evidence" value="ECO:0007669"/>
    <property type="project" value="InterPro"/>
</dbReference>
<gene>
    <name evidence="3" type="ORF">GCM10011316_27950</name>
</gene>
<reference evidence="3" key="1">
    <citation type="journal article" date="2014" name="Int. J. Syst. Evol. Microbiol.">
        <title>Complete genome sequence of Corynebacterium casei LMG S-19264T (=DSM 44701T), isolated from a smear-ripened cheese.</title>
        <authorList>
            <consortium name="US DOE Joint Genome Institute (JGI-PGF)"/>
            <person name="Walter F."/>
            <person name="Albersmeier A."/>
            <person name="Kalinowski J."/>
            <person name="Ruckert C."/>
        </authorList>
    </citation>
    <scope>NUCLEOTIDE SEQUENCE</scope>
    <source>
        <strain evidence="3">CGMCC 1.12426</strain>
    </source>
</reference>
<comment type="caution">
    <text evidence="3">The sequence shown here is derived from an EMBL/GenBank/DDBJ whole genome shotgun (WGS) entry which is preliminary data.</text>
</comment>
<dbReference type="Pfam" id="PF05036">
    <property type="entry name" value="SPOR"/>
    <property type="match status" value="1"/>
</dbReference>
<evidence type="ECO:0000313" key="4">
    <source>
        <dbReference type="Proteomes" id="UP000605148"/>
    </source>
</evidence>
<feature type="region of interest" description="Disordered" evidence="1">
    <location>
        <begin position="650"/>
        <end position="745"/>
    </location>
</feature>
<feature type="region of interest" description="Disordered" evidence="1">
    <location>
        <begin position="497"/>
        <end position="518"/>
    </location>
</feature>
<proteinExistence type="predicted"/>
<dbReference type="AlphaFoldDB" id="A0A916TLT8"/>
<feature type="region of interest" description="Disordered" evidence="1">
    <location>
        <begin position="1"/>
        <end position="192"/>
    </location>
</feature>
<feature type="region of interest" description="Disordered" evidence="1">
    <location>
        <begin position="368"/>
        <end position="404"/>
    </location>
</feature>
<feature type="compositionally biased region" description="Low complexity" evidence="1">
    <location>
        <begin position="135"/>
        <end position="152"/>
    </location>
</feature>
<dbReference type="Gene3D" id="3.30.70.1070">
    <property type="entry name" value="Sporulation related repeat"/>
    <property type="match status" value="1"/>
</dbReference>
<organism evidence="3 4">
    <name type="scientific">Roseibium aquae</name>
    <dbReference type="NCBI Taxonomy" id="1323746"/>
    <lineage>
        <taxon>Bacteria</taxon>
        <taxon>Pseudomonadati</taxon>
        <taxon>Pseudomonadota</taxon>
        <taxon>Alphaproteobacteria</taxon>
        <taxon>Hyphomicrobiales</taxon>
        <taxon>Stappiaceae</taxon>
        <taxon>Roseibium</taxon>
    </lineage>
</organism>
<dbReference type="SUPFAM" id="SSF110997">
    <property type="entry name" value="Sporulation related repeat"/>
    <property type="match status" value="1"/>
</dbReference>
<feature type="region of interest" description="Disordered" evidence="1">
    <location>
        <begin position="213"/>
        <end position="354"/>
    </location>
</feature>
<feature type="domain" description="SPOR" evidence="2">
    <location>
        <begin position="795"/>
        <end position="879"/>
    </location>
</feature>
<dbReference type="RefSeq" id="WP_150497061.1">
    <property type="nucleotide sequence ID" value="NZ_BMFA01000008.1"/>
</dbReference>
<protein>
    <submittedName>
        <fullName evidence="3">Sporulation protein</fullName>
    </submittedName>
</protein>
<reference evidence="3" key="2">
    <citation type="submission" date="2020-09" db="EMBL/GenBank/DDBJ databases">
        <authorList>
            <person name="Sun Q."/>
            <person name="Zhou Y."/>
        </authorList>
    </citation>
    <scope>NUCLEOTIDE SEQUENCE</scope>
    <source>
        <strain evidence="3">CGMCC 1.12426</strain>
    </source>
</reference>
<dbReference type="InterPro" id="IPR007730">
    <property type="entry name" value="SPOR-like_dom"/>
</dbReference>
<accession>A0A916TLT8</accession>
<feature type="compositionally biased region" description="Low complexity" evidence="1">
    <location>
        <begin position="692"/>
        <end position="709"/>
    </location>
</feature>
<dbReference type="PROSITE" id="PS51724">
    <property type="entry name" value="SPOR"/>
    <property type="match status" value="1"/>
</dbReference>
<dbReference type="Proteomes" id="UP000605148">
    <property type="component" value="Unassembled WGS sequence"/>
</dbReference>
<feature type="compositionally biased region" description="Polar residues" evidence="1">
    <location>
        <begin position="661"/>
        <end position="671"/>
    </location>
</feature>
<dbReference type="OrthoDB" id="8479416at2"/>
<feature type="compositionally biased region" description="Polar residues" evidence="1">
    <location>
        <begin position="242"/>
        <end position="257"/>
    </location>
</feature>
<evidence type="ECO:0000256" key="1">
    <source>
        <dbReference type="SAM" id="MobiDB-lite"/>
    </source>
</evidence>
<evidence type="ECO:0000313" key="3">
    <source>
        <dbReference type="EMBL" id="GGB54305.1"/>
    </source>
</evidence>
<dbReference type="EMBL" id="BMFA01000008">
    <property type="protein sequence ID" value="GGB54305.1"/>
    <property type="molecule type" value="Genomic_DNA"/>
</dbReference>
<name>A0A916TLT8_9HYPH</name>